<evidence type="ECO:0000256" key="3">
    <source>
        <dbReference type="ARBA" id="ARBA00011245"/>
    </source>
</evidence>
<dbReference type="InterPro" id="IPR005148">
    <property type="entry name" value="Arg-tRNA-synth_N"/>
</dbReference>
<dbReference type="FunFam" id="3.40.50.620:FF:000030">
    <property type="entry name" value="Arginine--tRNA ligase"/>
    <property type="match status" value="1"/>
</dbReference>
<evidence type="ECO:0000259" key="12">
    <source>
        <dbReference type="SMART" id="SM00836"/>
    </source>
</evidence>
<dbReference type="Gene3D" id="3.30.1360.70">
    <property type="entry name" value="Arginyl tRNA synthetase N-terminal domain"/>
    <property type="match status" value="1"/>
</dbReference>
<evidence type="ECO:0000256" key="7">
    <source>
        <dbReference type="ARBA" id="ARBA00022741"/>
    </source>
</evidence>
<dbReference type="SMART" id="SM00836">
    <property type="entry name" value="DALR_1"/>
    <property type="match status" value="1"/>
</dbReference>
<keyword evidence="7" id="KW-0547">Nucleotide-binding</keyword>
<dbReference type="Pfam" id="PF00750">
    <property type="entry name" value="tRNA-synt_1d"/>
    <property type="match status" value="1"/>
</dbReference>
<dbReference type="NCBIfam" id="TIGR00456">
    <property type="entry name" value="argS"/>
    <property type="match status" value="1"/>
</dbReference>
<dbReference type="GO" id="GO:0005524">
    <property type="term" value="F:ATP binding"/>
    <property type="evidence" value="ECO:0007669"/>
    <property type="project" value="UniProtKB-KW"/>
</dbReference>
<dbReference type="EMBL" id="FPHE01000014">
    <property type="protein sequence ID" value="SFV50875.1"/>
    <property type="molecule type" value="Genomic_DNA"/>
</dbReference>
<evidence type="ECO:0000256" key="5">
    <source>
        <dbReference type="ARBA" id="ARBA00022490"/>
    </source>
</evidence>
<evidence type="ECO:0000256" key="4">
    <source>
        <dbReference type="ARBA" id="ARBA00012837"/>
    </source>
</evidence>
<dbReference type="PROSITE" id="PS00178">
    <property type="entry name" value="AA_TRNA_LIGASE_I"/>
    <property type="match status" value="1"/>
</dbReference>
<reference evidence="14" key="1">
    <citation type="submission" date="2016-10" db="EMBL/GenBank/DDBJ databases">
        <authorList>
            <person name="de Groot N.N."/>
        </authorList>
    </citation>
    <scope>NUCLEOTIDE SEQUENCE</scope>
</reference>
<evidence type="ECO:0000256" key="8">
    <source>
        <dbReference type="ARBA" id="ARBA00022840"/>
    </source>
</evidence>
<accession>A0A1W1BBN2</accession>
<dbReference type="PANTHER" id="PTHR11956">
    <property type="entry name" value="ARGINYL-TRNA SYNTHETASE"/>
    <property type="match status" value="1"/>
</dbReference>
<dbReference type="SMART" id="SM01016">
    <property type="entry name" value="Arg_tRNA_synt_N"/>
    <property type="match status" value="1"/>
</dbReference>
<dbReference type="Gene3D" id="1.10.730.10">
    <property type="entry name" value="Isoleucyl-tRNA Synthetase, Domain 1"/>
    <property type="match status" value="1"/>
</dbReference>
<keyword evidence="5" id="KW-0963">Cytoplasm</keyword>
<evidence type="ECO:0000256" key="9">
    <source>
        <dbReference type="ARBA" id="ARBA00022917"/>
    </source>
</evidence>
<dbReference type="InterPro" id="IPR035684">
    <property type="entry name" value="ArgRS_core"/>
</dbReference>
<dbReference type="Gene3D" id="3.40.50.620">
    <property type="entry name" value="HUPs"/>
    <property type="match status" value="1"/>
</dbReference>
<dbReference type="FunFam" id="1.10.730.10:FF:000006">
    <property type="entry name" value="Arginyl-tRNA synthetase 2, mitochondrial"/>
    <property type="match status" value="1"/>
</dbReference>
<dbReference type="EC" id="6.1.1.19" evidence="4"/>
<dbReference type="PRINTS" id="PR01038">
    <property type="entry name" value="TRNASYNTHARG"/>
</dbReference>
<comment type="similarity">
    <text evidence="2">Belongs to the class-I aminoacyl-tRNA synthetase family.</text>
</comment>
<dbReference type="Pfam" id="PF03485">
    <property type="entry name" value="Arg_tRNA_synt_N"/>
    <property type="match status" value="1"/>
</dbReference>
<dbReference type="InterPro" id="IPR008909">
    <property type="entry name" value="DALR_anticod-bd"/>
</dbReference>
<comment type="subunit">
    <text evidence="3">Monomer.</text>
</comment>
<name>A0A1W1BBN2_9ZZZZ</name>
<dbReference type="GO" id="GO:0006420">
    <property type="term" value="P:arginyl-tRNA aminoacylation"/>
    <property type="evidence" value="ECO:0007669"/>
    <property type="project" value="InterPro"/>
</dbReference>
<sequence length="578" mass="65020">MVGLKAPPYETYMKIKSQLNQIITKALEDANIEAKDIVISDATKPEFGDYQFNGAMKLAKVLRKNPRAIATDIIQHIDTTGMIARVEVAGAGFINIWLDNNWLSTQATTILDDNRVGVGYVQTPQRVVVDYSGPNMAKQMHVGHLRSSIIGDTLATLLEFLGDEVIRQNHIGDWGTQFGMLIAYLEEQGADANQNLKDLEQFYKDAKVRFDQSEEFANKAREYVVKIQSGDKHCLGLWKKFIDKSLGHCEEVYAKLGVNLTRNDVRAESFYNSELPNIIQILKDKNISTNSNGAECVFVDGEDKPPVIIQKGDGGFLYATTDLSALKFRATELKADRICYVVDARQGQHFKQVFAISKQAGMVGESISLEHIAFGTMMDKSGRPFKTRDGGTVKLIDLLDEAVVRAKETIKKRNEYNEEELNRVATAIGIGAVKYADLSISRESNYLFSWDKMLSFDGNTALYMQYAYARIQSIFRKHNAEINGKIIISDELEHRLSLMILKFEDTLTKASIDATPHTITSYLYDLVTLFMKFYEQNPILKDGVEEEVKMSRLQLSQLTANVIKKGLDILGIEVVDRI</sequence>
<evidence type="ECO:0000256" key="6">
    <source>
        <dbReference type="ARBA" id="ARBA00022598"/>
    </source>
</evidence>
<dbReference type="SUPFAM" id="SSF55190">
    <property type="entry name" value="Arginyl-tRNA synthetase (ArgRS), N-terminal 'additional' domain"/>
    <property type="match status" value="1"/>
</dbReference>
<dbReference type="InterPro" id="IPR009080">
    <property type="entry name" value="tRNAsynth_Ia_anticodon-bd"/>
</dbReference>
<evidence type="ECO:0000259" key="13">
    <source>
        <dbReference type="SMART" id="SM01016"/>
    </source>
</evidence>
<comment type="subcellular location">
    <subcellularLocation>
        <location evidence="1">Cytoplasm</location>
    </subcellularLocation>
</comment>
<evidence type="ECO:0000256" key="11">
    <source>
        <dbReference type="ARBA" id="ARBA00049339"/>
    </source>
</evidence>
<keyword evidence="10 14" id="KW-0030">Aminoacyl-tRNA synthetase</keyword>
<evidence type="ECO:0000256" key="10">
    <source>
        <dbReference type="ARBA" id="ARBA00023146"/>
    </source>
</evidence>
<feature type="domain" description="DALR anticodon binding" evidence="12">
    <location>
        <begin position="464"/>
        <end position="578"/>
    </location>
</feature>
<proteinExistence type="inferred from homology"/>
<dbReference type="SUPFAM" id="SSF47323">
    <property type="entry name" value="Anticodon-binding domain of a subclass of class I aminoacyl-tRNA synthetases"/>
    <property type="match status" value="1"/>
</dbReference>
<dbReference type="AlphaFoldDB" id="A0A1W1BBN2"/>
<gene>
    <name evidence="14" type="ORF">MNB_SV-12-1095</name>
</gene>
<comment type="catalytic activity">
    <reaction evidence="11">
        <text>tRNA(Arg) + L-arginine + ATP = L-arginyl-tRNA(Arg) + AMP + diphosphate</text>
        <dbReference type="Rhea" id="RHEA:20301"/>
        <dbReference type="Rhea" id="RHEA-COMP:9658"/>
        <dbReference type="Rhea" id="RHEA-COMP:9673"/>
        <dbReference type="ChEBI" id="CHEBI:30616"/>
        <dbReference type="ChEBI" id="CHEBI:32682"/>
        <dbReference type="ChEBI" id="CHEBI:33019"/>
        <dbReference type="ChEBI" id="CHEBI:78442"/>
        <dbReference type="ChEBI" id="CHEBI:78513"/>
        <dbReference type="ChEBI" id="CHEBI:456215"/>
        <dbReference type="EC" id="6.1.1.19"/>
    </reaction>
</comment>
<evidence type="ECO:0000256" key="1">
    <source>
        <dbReference type="ARBA" id="ARBA00004496"/>
    </source>
</evidence>
<dbReference type="CDD" id="cd00671">
    <property type="entry name" value="ArgRS_core"/>
    <property type="match status" value="1"/>
</dbReference>
<evidence type="ECO:0000256" key="2">
    <source>
        <dbReference type="ARBA" id="ARBA00005594"/>
    </source>
</evidence>
<dbReference type="GO" id="GO:0005737">
    <property type="term" value="C:cytoplasm"/>
    <property type="evidence" value="ECO:0007669"/>
    <property type="project" value="UniProtKB-SubCell"/>
</dbReference>
<dbReference type="HAMAP" id="MF_00123">
    <property type="entry name" value="Arg_tRNA_synth"/>
    <property type="match status" value="1"/>
</dbReference>
<dbReference type="Pfam" id="PF05746">
    <property type="entry name" value="DALR_1"/>
    <property type="match status" value="1"/>
</dbReference>
<dbReference type="InterPro" id="IPR001412">
    <property type="entry name" value="aa-tRNA-synth_I_CS"/>
</dbReference>
<feature type="domain" description="Arginyl tRNA synthetase N-terminal" evidence="13">
    <location>
        <begin position="13"/>
        <end position="98"/>
    </location>
</feature>
<keyword evidence="6 14" id="KW-0436">Ligase</keyword>
<dbReference type="CDD" id="cd07956">
    <property type="entry name" value="Anticodon_Ia_Arg"/>
    <property type="match status" value="1"/>
</dbReference>
<keyword evidence="9" id="KW-0648">Protein biosynthesis</keyword>
<keyword evidence="8" id="KW-0067">ATP-binding</keyword>
<dbReference type="GO" id="GO:0004814">
    <property type="term" value="F:arginine-tRNA ligase activity"/>
    <property type="evidence" value="ECO:0007669"/>
    <property type="project" value="UniProtKB-EC"/>
</dbReference>
<dbReference type="InterPro" id="IPR014729">
    <property type="entry name" value="Rossmann-like_a/b/a_fold"/>
</dbReference>
<dbReference type="InterPro" id="IPR036695">
    <property type="entry name" value="Arg-tRNA-synth_N_sf"/>
</dbReference>
<dbReference type="SUPFAM" id="SSF52374">
    <property type="entry name" value="Nucleotidylyl transferase"/>
    <property type="match status" value="1"/>
</dbReference>
<dbReference type="InterPro" id="IPR001278">
    <property type="entry name" value="Arg-tRNA-ligase"/>
</dbReference>
<dbReference type="PANTHER" id="PTHR11956:SF5">
    <property type="entry name" value="ARGININE--TRNA LIGASE, CYTOPLASMIC"/>
    <property type="match status" value="1"/>
</dbReference>
<evidence type="ECO:0000313" key="14">
    <source>
        <dbReference type="EMBL" id="SFV50875.1"/>
    </source>
</evidence>
<protein>
    <recommendedName>
        <fullName evidence="4">arginine--tRNA ligase</fullName>
        <ecNumber evidence="4">6.1.1.19</ecNumber>
    </recommendedName>
</protein>
<organism evidence="14">
    <name type="scientific">hydrothermal vent metagenome</name>
    <dbReference type="NCBI Taxonomy" id="652676"/>
    <lineage>
        <taxon>unclassified sequences</taxon>
        <taxon>metagenomes</taxon>
        <taxon>ecological metagenomes</taxon>
    </lineage>
</organism>